<feature type="compositionally biased region" description="Low complexity" evidence="13">
    <location>
        <begin position="434"/>
        <end position="458"/>
    </location>
</feature>
<reference evidence="15" key="2">
    <citation type="journal article" date="2021" name="Genome Biol. Evol.">
        <title>Developing a high-quality reference genome for a parasitic bivalve with doubly uniparental inheritance (Bivalvia: Unionida).</title>
        <authorList>
            <person name="Smith C.H."/>
        </authorList>
    </citation>
    <scope>NUCLEOTIDE SEQUENCE</scope>
    <source>
        <strain evidence="15">CHS0354</strain>
        <tissue evidence="15">Mantle</tissue>
    </source>
</reference>
<reference evidence="15" key="1">
    <citation type="journal article" date="2021" name="Genome Biol. Evol.">
        <title>A High-Quality Reference Genome for a Parasitic Bivalve with Doubly Uniparental Inheritance (Bivalvia: Unionida).</title>
        <authorList>
            <person name="Smith C.H."/>
        </authorList>
    </citation>
    <scope>NUCLEOTIDE SEQUENCE</scope>
    <source>
        <strain evidence="15">CHS0354</strain>
    </source>
</reference>
<feature type="domain" description="DNA repair metallo-beta-lactamase" evidence="14">
    <location>
        <begin position="269"/>
        <end position="333"/>
    </location>
</feature>
<evidence type="ECO:0000256" key="4">
    <source>
        <dbReference type="ARBA" id="ARBA00022759"/>
    </source>
</evidence>
<keyword evidence="6" id="KW-0378">Hydrolase</keyword>
<feature type="region of interest" description="Disordered" evidence="13">
    <location>
        <begin position="388"/>
        <end position="458"/>
    </location>
</feature>
<evidence type="ECO:0000256" key="1">
    <source>
        <dbReference type="ARBA" id="ARBA00004123"/>
    </source>
</evidence>
<evidence type="ECO:0000256" key="3">
    <source>
        <dbReference type="ARBA" id="ARBA00022722"/>
    </source>
</evidence>
<dbReference type="GO" id="GO:0006310">
    <property type="term" value="P:DNA recombination"/>
    <property type="evidence" value="ECO:0007669"/>
    <property type="project" value="UniProtKB-KW"/>
</dbReference>
<evidence type="ECO:0000313" key="15">
    <source>
        <dbReference type="EMBL" id="KAK3612035.1"/>
    </source>
</evidence>
<evidence type="ECO:0000256" key="9">
    <source>
        <dbReference type="ARBA" id="ARBA00023204"/>
    </source>
</evidence>
<evidence type="ECO:0000313" key="16">
    <source>
        <dbReference type="Proteomes" id="UP001195483"/>
    </source>
</evidence>
<keyword evidence="4" id="KW-0255">Endonuclease</keyword>
<keyword evidence="3" id="KW-0540">Nuclease</keyword>
<dbReference type="PANTHER" id="PTHR23240">
    <property type="entry name" value="DNA CROSS-LINK REPAIR PROTEIN PSO2/SNM1-RELATED"/>
    <property type="match status" value="1"/>
</dbReference>
<proteinExistence type="inferred from homology"/>
<keyword evidence="10" id="KW-0539">Nucleus</keyword>
<keyword evidence="9" id="KW-0234">DNA repair</keyword>
<feature type="region of interest" description="Disordered" evidence="13">
    <location>
        <begin position="691"/>
        <end position="711"/>
    </location>
</feature>
<reference evidence="15" key="3">
    <citation type="submission" date="2023-05" db="EMBL/GenBank/DDBJ databases">
        <authorList>
            <person name="Smith C.H."/>
        </authorList>
    </citation>
    <scope>NUCLEOTIDE SEQUENCE</scope>
    <source>
        <strain evidence="15">CHS0354</strain>
        <tissue evidence="15">Mantle</tissue>
    </source>
</reference>
<dbReference type="GO" id="GO:0003684">
    <property type="term" value="F:damaged DNA binding"/>
    <property type="evidence" value="ECO:0007669"/>
    <property type="project" value="TreeGrafter"/>
</dbReference>
<evidence type="ECO:0000256" key="11">
    <source>
        <dbReference type="ARBA" id="ARBA00039759"/>
    </source>
</evidence>
<dbReference type="EMBL" id="JAEAOA010001325">
    <property type="protein sequence ID" value="KAK3612035.1"/>
    <property type="molecule type" value="Genomic_DNA"/>
</dbReference>
<evidence type="ECO:0000256" key="5">
    <source>
        <dbReference type="ARBA" id="ARBA00022763"/>
    </source>
</evidence>
<comment type="similarity">
    <text evidence="2">Belongs to the DNA repair metallo-beta-lactamase (DRMBL) family.</text>
</comment>
<dbReference type="Gene3D" id="3.40.50.12650">
    <property type="match status" value="1"/>
</dbReference>
<evidence type="ECO:0000256" key="8">
    <source>
        <dbReference type="ARBA" id="ARBA00023172"/>
    </source>
</evidence>
<evidence type="ECO:0000256" key="7">
    <source>
        <dbReference type="ARBA" id="ARBA00022839"/>
    </source>
</evidence>
<sequence>MSCFKGSMKEYKKISIDRFDGINLKSTVYMLSHCHEDHTVGLDKPEFLERLQSSTDVFLYCSEVTKVLLEANRKYMHLKKFIRTRPIDEPSTLIIPNPATSQNDEVHLTLLPAYHCPGSVMFLLEGREGTVLYTGDFRWENFDLDKMTSLRSGNSTKQIKSLYVDTTFFSENSLYIPSRQNCIDAVYCLVRDWIRESPQNIVHISPRSQYGHEPLLKAVAEKLGFKVHVAPYKFDVYEKIQELRDYFTTDENITPIHACGKQICRFSMADKRVMLILPTTMYFTHRVSLGLSDIIISTNGYFRACYSFHSSFTEIRQLLAYLKPTRVFPNVKPLQDKSLDDVQQRLNRMLVQLTGSKEHGEGIHIHRDLGLLKRRSLSVKRKHKESLSDSESLDFGSPKKVKRRSWTPPLTTPEKALADRLSNSEDSALDKVISPGKSSQSGTSYSSHYRSDNSGSELDLLSSLENQLSSQLNIDQVAQEFELQPGSFLEEIKTKSSQELQTGTQSFCVMVLDDDEQVDENYESTNFVEENDTMNGESQESDQDVNTKENSCLGTRETSEFIEKENKSLETNSTMEDSCLSETGEDILNNISEKAESASDLEIEVVEDEEIDSNSVQHLNKNNSICVLRKYNKETTQGQNNEVSRQEVKTQIVMIDNELQHGDSKAAPCENFNSGINLKYGFNTLKKKRKRAEDDVGSKKSNKTNETCNKSSKLTRHGSFDLFEYDELDEERGIQFSKGNDKKSVVHTDEEILGNSSSVISQKNKDVIEISDDDDDDDYDFGDDNSAYGEMSDSEEEKLLRNDTTTHSVKNKHVPAKTWKETLIEDMFDDTDSTQPPSSISTDSDDCLILSGEEDKIGRSQENFNCYNGLDIVDDTVHKKKEPNVNNFIEKITKQIQIQMRNASNSVNFDPNTPGMSRYQRSDIRSPHMSYPIKHILGSDNGRQGHSVIDLTQSDEEDGDKTTPNDNINNTAPNGNETLNSCDIIEEIQ</sequence>
<dbReference type="SUPFAM" id="SSF56281">
    <property type="entry name" value="Metallo-hydrolase/oxidoreductase"/>
    <property type="match status" value="1"/>
</dbReference>
<dbReference type="InterPro" id="IPR036866">
    <property type="entry name" value="RibonucZ/Hydroxyglut_hydro"/>
</dbReference>
<evidence type="ECO:0000259" key="14">
    <source>
        <dbReference type="Pfam" id="PF07522"/>
    </source>
</evidence>
<keyword evidence="5" id="KW-0227">DNA damage</keyword>
<dbReference type="InterPro" id="IPR011084">
    <property type="entry name" value="DRMBL"/>
</dbReference>
<dbReference type="Gene3D" id="3.60.15.10">
    <property type="entry name" value="Ribonuclease Z/Hydroxyacylglutathione hydrolase-like"/>
    <property type="match status" value="1"/>
</dbReference>
<protein>
    <recommendedName>
        <fullName evidence="11">Protein artemis</fullName>
    </recommendedName>
    <alternativeName>
        <fullName evidence="12">DNA cross-link repair 1C protein</fullName>
    </alternativeName>
</protein>
<dbReference type="AlphaFoldDB" id="A0AAE0TKF3"/>
<organism evidence="15 16">
    <name type="scientific">Potamilus streckersoni</name>
    <dbReference type="NCBI Taxonomy" id="2493646"/>
    <lineage>
        <taxon>Eukaryota</taxon>
        <taxon>Metazoa</taxon>
        <taxon>Spiralia</taxon>
        <taxon>Lophotrochozoa</taxon>
        <taxon>Mollusca</taxon>
        <taxon>Bivalvia</taxon>
        <taxon>Autobranchia</taxon>
        <taxon>Heteroconchia</taxon>
        <taxon>Palaeoheterodonta</taxon>
        <taxon>Unionida</taxon>
        <taxon>Unionoidea</taxon>
        <taxon>Unionidae</taxon>
        <taxon>Ambleminae</taxon>
        <taxon>Lampsilini</taxon>
        <taxon>Potamilus</taxon>
    </lineage>
</organism>
<keyword evidence="8" id="KW-0233">DNA recombination</keyword>
<dbReference type="GO" id="GO:0000723">
    <property type="term" value="P:telomere maintenance"/>
    <property type="evidence" value="ECO:0007669"/>
    <property type="project" value="TreeGrafter"/>
</dbReference>
<dbReference type="GO" id="GO:0004519">
    <property type="term" value="F:endonuclease activity"/>
    <property type="evidence" value="ECO:0007669"/>
    <property type="project" value="UniProtKB-KW"/>
</dbReference>
<dbReference type="GO" id="GO:0035312">
    <property type="term" value="F:5'-3' DNA exonuclease activity"/>
    <property type="evidence" value="ECO:0007669"/>
    <property type="project" value="TreeGrafter"/>
</dbReference>
<dbReference type="Proteomes" id="UP001195483">
    <property type="component" value="Unassembled WGS sequence"/>
</dbReference>
<evidence type="ECO:0000256" key="13">
    <source>
        <dbReference type="SAM" id="MobiDB-lite"/>
    </source>
</evidence>
<evidence type="ECO:0000256" key="12">
    <source>
        <dbReference type="ARBA" id="ARBA00042677"/>
    </source>
</evidence>
<evidence type="ECO:0000256" key="6">
    <source>
        <dbReference type="ARBA" id="ARBA00022801"/>
    </source>
</evidence>
<dbReference type="GO" id="GO:0006303">
    <property type="term" value="P:double-strand break repair via nonhomologous end joining"/>
    <property type="evidence" value="ECO:0007669"/>
    <property type="project" value="TreeGrafter"/>
</dbReference>
<name>A0AAE0TKF3_9BIVA</name>
<dbReference type="GO" id="GO:0036297">
    <property type="term" value="P:interstrand cross-link repair"/>
    <property type="evidence" value="ECO:0007669"/>
    <property type="project" value="TreeGrafter"/>
</dbReference>
<feature type="region of interest" description="Disordered" evidence="13">
    <location>
        <begin position="531"/>
        <end position="551"/>
    </location>
</feature>
<keyword evidence="7" id="KW-0269">Exonuclease</keyword>
<feature type="region of interest" description="Disordered" evidence="13">
    <location>
        <begin position="952"/>
        <end position="989"/>
    </location>
</feature>
<comment type="caution">
    <text evidence="15">The sequence shown here is derived from an EMBL/GenBank/DDBJ whole genome shotgun (WGS) entry which is preliminary data.</text>
</comment>
<evidence type="ECO:0000256" key="2">
    <source>
        <dbReference type="ARBA" id="ARBA00010304"/>
    </source>
</evidence>
<accession>A0AAE0TKF3</accession>
<dbReference type="Pfam" id="PF07522">
    <property type="entry name" value="DRMBL"/>
    <property type="match status" value="1"/>
</dbReference>
<comment type="subcellular location">
    <subcellularLocation>
        <location evidence="1">Nucleus</location>
    </subcellularLocation>
</comment>
<feature type="compositionally biased region" description="Polar residues" evidence="13">
    <location>
        <begin position="962"/>
        <end position="981"/>
    </location>
</feature>
<dbReference type="GO" id="GO:0005634">
    <property type="term" value="C:nucleus"/>
    <property type="evidence" value="ECO:0007669"/>
    <property type="project" value="UniProtKB-SubCell"/>
</dbReference>
<gene>
    <name evidence="15" type="ORF">CHS0354_021713</name>
</gene>
<dbReference type="PANTHER" id="PTHR23240:SF8">
    <property type="entry name" value="PROTEIN ARTEMIS"/>
    <property type="match status" value="1"/>
</dbReference>
<evidence type="ECO:0000256" key="10">
    <source>
        <dbReference type="ARBA" id="ARBA00023242"/>
    </source>
</evidence>
<keyword evidence="16" id="KW-1185">Reference proteome</keyword>